<keyword evidence="2" id="KW-1185">Reference proteome</keyword>
<dbReference type="Pfam" id="PF14559">
    <property type="entry name" value="TPR_19"/>
    <property type="match status" value="1"/>
</dbReference>
<gene>
    <name evidence="1" type="ORF">H4K34_03415</name>
</gene>
<sequence>MSTQLVTSYYLKAYDAYPFDLAETEEQLNYALAYDPEHIPSLCLKSQYYLHMLNWPKEAKDAAEQAMAIDPENACAAAALMDSLIALQLYSEALNLLNYITSKSLFKPLYVYWYMFKIMELRGYLKIAINYCKMLLQYVENEAQQNEIELSLKRLKMK</sequence>
<dbReference type="Gene3D" id="1.25.40.10">
    <property type="entry name" value="Tetratricopeptide repeat domain"/>
    <property type="match status" value="1"/>
</dbReference>
<dbReference type="AlphaFoldDB" id="A0A7H0VGQ5"/>
<accession>A0A7H0VGQ5</accession>
<dbReference type="InterPro" id="IPR011990">
    <property type="entry name" value="TPR-like_helical_dom_sf"/>
</dbReference>
<name>A0A7H0VGQ5_9FLAO</name>
<protein>
    <recommendedName>
        <fullName evidence="3">Tetratricopeptide repeat protein</fullName>
    </recommendedName>
</protein>
<organism evidence="1 2">
    <name type="scientific">Croceimicrobium hydrocarbonivorans</name>
    <dbReference type="NCBI Taxonomy" id="2761580"/>
    <lineage>
        <taxon>Bacteria</taxon>
        <taxon>Pseudomonadati</taxon>
        <taxon>Bacteroidota</taxon>
        <taxon>Flavobacteriia</taxon>
        <taxon>Flavobacteriales</taxon>
        <taxon>Owenweeksiaceae</taxon>
        <taxon>Croceimicrobium</taxon>
    </lineage>
</organism>
<evidence type="ECO:0000313" key="2">
    <source>
        <dbReference type="Proteomes" id="UP000516305"/>
    </source>
</evidence>
<dbReference type="RefSeq" id="WP_210759430.1">
    <property type="nucleotide sequence ID" value="NZ_CP060139.1"/>
</dbReference>
<proteinExistence type="predicted"/>
<dbReference type="SUPFAM" id="SSF48452">
    <property type="entry name" value="TPR-like"/>
    <property type="match status" value="1"/>
</dbReference>
<dbReference type="KEGG" id="chyd:H4K34_03415"/>
<reference evidence="1 2" key="1">
    <citation type="submission" date="2020-08" db="EMBL/GenBank/DDBJ databases">
        <title>Croceimicrobium hydrocarbonivorans gen. nov., sp. nov., a novel marine bacterium isolated from a bacterial consortium that degrades polyethylene terephthalate.</title>
        <authorList>
            <person name="Liu R."/>
        </authorList>
    </citation>
    <scope>NUCLEOTIDE SEQUENCE [LARGE SCALE GENOMIC DNA]</scope>
    <source>
        <strain evidence="1 2">A20-9</strain>
    </source>
</reference>
<evidence type="ECO:0000313" key="1">
    <source>
        <dbReference type="EMBL" id="QNR24903.1"/>
    </source>
</evidence>
<dbReference type="EMBL" id="CP060139">
    <property type="protein sequence ID" value="QNR24903.1"/>
    <property type="molecule type" value="Genomic_DNA"/>
</dbReference>
<dbReference type="Proteomes" id="UP000516305">
    <property type="component" value="Chromosome"/>
</dbReference>
<evidence type="ECO:0008006" key="3">
    <source>
        <dbReference type="Google" id="ProtNLM"/>
    </source>
</evidence>